<accession>A0A078B9S4</accession>
<dbReference type="InParanoid" id="A0A078B9S4"/>
<name>A0A078B9S4_STYLE</name>
<evidence type="ECO:0000256" key="2">
    <source>
        <dbReference type="SAM" id="MobiDB-lite"/>
    </source>
</evidence>
<dbReference type="AlphaFoldDB" id="A0A078B9S4"/>
<gene>
    <name evidence="3" type="primary">Contig14422.g15370</name>
    <name evidence="3" type="ORF">STYLEM_20428</name>
</gene>
<dbReference type="EMBL" id="CCKQ01019255">
    <property type="protein sequence ID" value="CDW91275.1"/>
    <property type="molecule type" value="Genomic_DNA"/>
</dbReference>
<keyword evidence="1" id="KW-0175">Coiled coil</keyword>
<protein>
    <submittedName>
        <fullName evidence="3">Uncharacterized protein</fullName>
    </submittedName>
</protein>
<evidence type="ECO:0000313" key="3">
    <source>
        <dbReference type="EMBL" id="CDW91275.1"/>
    </source>
</evidence>
<reference evidence="3 4" key="1">
    <citation type="submission" date="2014-06" db="EMBL/GenBank/DDBJ databases">
        <authorList>
            <person name="Swart Estienne"/>
        </authorList>
    </citation>
    <scope>NUCLEOTIDE SEQUENCE [LARGE SCALE GENOMIC DNA]</scope>
    <source>
        <strain evidence="3 4">130c</strain>
    </source>
</reference>
<feature type="compositionally biased region" description="Polar residues" evidence="2">
    <location>
        <begin position="447"/>
        <end position="460"/>
    </location>
</feature>
<organism evidence="3 4">
    <name type="scientific">Stylonychia lemnae</name>
    <name type="common">Ciliate</name>
    <dbReference type="NCBI Taxonomy" id="5949"/>
    <lineage>
        <taxon>Eukaryota</taxon>
        <taxon>Sar</taxon>
        <taxon>Alveolata</taxon>
        <taxon>Ciliophora</taxon>
        <taxon>Intramacronucleata</taxon>
        <taxon>Spirotrichea</taxon>
        <taxon>Stichotrichia</taxon>
        <taxon>Sporadotrichida</taxon>
        <taxon>Oxytrichidae</taxon>
        <taxon>Stylonychinae</taxon>
        <taxon>Stylonychia</taxon>
    </lineage>
</organism>
<evidence type="ECO:0000313" key="4">
    <source>
        <dbReference type="Proteomes" id="UP000039865"/>
    </source>
</evidence>
<feature type="coiled-coil region" evidence="1">
    <location>
        <begin position="204"/>
        <end position="231"/>
    </location>
</feature>
<evidence type="ECO:0000256" key="1">
    <source>
        <dbReference type="SAM" id="Coils"/>
    </source>
</evidence>
<dbReference type="OrthoDB" id="10687929at2759"/>
<keyword evidence="4" id="KW-1185">Reference proteome</keyword>
<dbReference type="Proteomes" id="UP000039865">
    <property type="component" value="Unassembled WGS sequence"/>
</dbReference>
<sequence>MWVTDSSIQQNRDEQSNNKVVLMWDLLKELRKQYQNIADILSDIEELKDSENQNMNGFQFEQKNAEFLNKEISFFIDNLRRVIQNIFQIHQKAIDSGLNEDSLMPINDQRDKQICNQQFMQQVVLDEYIRNQSRPQSAVSQSTRPGSSMPKGTEASMRGSFYSTSGGNKFGELQNKETKVVESFKLSNILEFNEEEKKILAQIKKIINEECDKLQEDIDEIQNQLLQSSKNQTPRAPNQKELKDFSVKLQEELLRSDQILKVANPVTSSNRKQSLPKIGGVNLGSTNMNMSQISFKKTGLNFNNPGGININQTPQMTSNLDNIKNIIPKKGPIKLTAGSIKQLDSTNIMNQSNAFKQSNGFSSTSSSFNMFDCTSEADVNQTPAQTNPIKKFSLSKIKNTTSSKVQLQQMTQDPNLMNQNNGSTGISNSLKERINSSVTKQRDPSISKMNTTGSANNFGSGPSAPKTIIQMSKIKKVKTQVPKQKQELYGLDIDFLEELGLGGVVQELQNQQPNIQSIKQKEDKCSKINNMDMQQLHEEYDIKRSAPKKLRGMCKDYRADQIEILDQSQ</sequence>
<feature type="compositionally biased region" description="Polar residues" evidence="2">
    <location>
        <begin position="134"/>
        <end position="146"/>
    </location>
</feature>
<feature type="region of interest" description="Disordered" evidence="2">
    <location>
        <begin position="437"/>
        <end position="464"/>
    </location>
</feature>
<proteinExistence type="predicted"/>
<feature type="region of interest" description="Disordered" evidence="2">
    <location>
        <begin position="134"/>
        <end position="160"/>
    </location>
</feature>